<keyword evidence="1" id="KW-0175">Coiled coil</keyword>
<feature type="coiled-coil region" evidence="1">
    <location>
        <begin position="309"/>
        <end position="342"/>
    </location>
</feature>
<evidence type="ECO:0000256" key="1">
    <source>
        <dbReference type="SAM" id="Coils"/>
    </source>
</evidence>
<organism evidence="3">
    <name type="scientific">freshwater metagenome</name>
    <dbReference type="NCBI Taxonomy" id="449393"/>
    <lineage>
        <taxon>unclassified sequences</taxon>
        <taxon>metagenomes</taxon>
        <taxon>ecological metagenomes</taxon>
    </lineage>
</organism>
<accession>A0A6J6F3X1</accession>
<proteinExistence type="predicted"/>
<protein>
    <submittedName>
        <fullName evidence="3">Unannotated protein</fullName>
    </submittedName>
</protein>
<evidence type="ECO:0000256" key="2">
    <source>
        <dbReference type="SAM" id="MobiDB-lite"/>
    </source>
</evidence>
<dbReference type="EMBL" id="CAEZTS010000090">
    <property type="protein sequence ID" value="CAB4581614.1"/>
    <property type="molecule type" value="Genomic_DNA"/>
</dbReference>
<sequence>MRPVYCLRLDGPVWSSVQQATMREITMRWLEREYPVDEREAGLSVRIDDEDPERWWRCSIDRPVGDGAMAGVTITLASSESATTLEIRCAVTPGGRRVTRKPPTTSVMSLRVLAHELVGACAMYDATMRLRASVAVVDAPDGAESIAAFCDAPSRALPVIIESVPDGGKAVFDSGRLSLSLTGLAHVVQIHGDAARVAFNRMYGKDILSRQGLTIVWPGGTEHATSNGTGLSVDAAKIERGRLIDTVTESAAASLAPLRAPLFRRTSANPAANTSAPVAPPITSAKETGPNDPAADPENVSWSEYRAVLEQWQEDLNRLDDLEQAMAEADRVIAEKQDLLENRNDLVESLVLMNTELEVRLGRSPQGLRAASAIDAVNQASRICEHLTFHDNAFVTARELENIDANRLLQDLVRLNVVAGDWQTGRINNASLTISCRSLGLNYAAGVSDTAEYKFGSDYAFAWRGRTEFALAHIRNGKGARLYRVHLFFDDDVHQVVVAYVGRHLRGKHG</sequence>
<name>A0A6J6F3X1_9ZZZZ</name>
<evidence type="ECO:0000313" key="3">
    <source>
        <dbReference type="EMBL" id="CAB4581614.1"/>
    </source>
</evidence>
<dbReference type="AlphaFoldDB" id="A0A6J6F3X1"/>
<gene>
    <name evidence="3" type="ORF">UFOPK1722_01082</name>
</gene>
<reference evidence="3" key="1">
    <citation type="submission" date="2020-05" db="EMBL/GenBank/DDBJ databases">
        <authorList>
            <person name="Chiriac C."/>
            <person name="Salcher M."/>
            <person name="Ghai R."/>
            <person name="Kavagutti S V."/>
        </authorList>
    </citation>
    <scope>NUCLEOTIDE SEQUENCE</scope>
</reference>
<feature type="region of interest" description="Disordered" evidence="2">
    <location>
        <begin position="269"/>
        <end position="298"/>
    </location>
</feature>